<reference evidence="2" key="1">
    <citation type="submission" date="2020-10" db="EMBL/GenBank/DDBJ databases">
        <authorList>
            <person name="Lu T."/>
            <person name="Wang Q."/>
            <person name="Han X."/>
        </authorList>
    </citation>
    <scope>NUCLEOTIDE SEQUENCE</scope>
    <source>
        <strain evidence="2">WQ 366</strain>
    </source>
</reference>
<comment type="caution">
    <text evidence="2">The sequence shown here is derived from an EMBL/GenBank/DDBJ whole genome shotgun (WGS) entry which is preliminary data.</text>
</comment>
<organism evidence="2 3">
    <name type="scientific">Sphingobacterium bovistauri</name>
    <dbReference type="NCBI Taxonomy" id="2781959"/>
    <lineage>
        <taxon>Bacteria</taxon>
        <taxon>Pseudomonadati</taxon>
        <taxon>Bacteroidota</taxon>
        <taxon>Sphingobacteriia</taxon>
        <taxon>Sphingobacteriales</taxon>
        <taxon>Sphingobacteriaceae</taxon>
        <taxon>Sphingobacterium</taxon>
    </lineage>
</organism>
<accession>A0ABS7Z7F4</accession>
<dbReference type="Proteomes" id="UP001165302">
    <property type="component" value="Unassembled WGS sequence"/>
</dbReference>
<dbReference type="RefSeq" id="WP_225554481.1">
    <property type="nucleotide sequence ID" value="NZ_JADEYP010000027.1"/>
</dbReference>
<protein>
    <submittedName>
        <fullName evidence="2">Uncharacterized protein</fullName>
    </submittedName>
</protein>
<feature type="compositionally biased region" description="Polar residues" evidence="1">
    <location>
        <begin position="91"/>
        <end position="114"/>
    </location>
</feature>
<evidence type="ECO:0000313" key="3">
    <source>
        <dbReference type="Proteomes" id="UP001165302"/>
    </source>
</evidence>
<evidence type="ECO:0000256" key="1">
    <source>
        <dbReference type="SAM" id="MobiDB-lite"/>
    </source>
</evidence>
<keyword evidence="3" id="KW-1185">Reference proteome</keyword>
<proteinExistence type="predicted"/>
<name>A0ABS7Z7F4_9SPHI</name>
<evidence type="ECO:0000313" key="2">
    <source>
        <dbReference type="EMBL" id="MCA5006121.1"/>
    </source>
</evidence>
<sequence>MKTIKSKLITGMATLALLFGLIFVVKAMQSEKTGKLKFITTQWFVFNGNPSDVDEIEDPNFYTPYSPTMSNPEPSCVNGTKLCAVKAEPDASNSTIPNQTSLQDVLNRNQGSSPDRSEIKHQP</sequence>
<feature type="region of interest" description="Disordered" evidence="1">
    <location>
        <begin position="88"/>
        <end position="123"/>
    </location>
</feature>
<gene>
    <name evidence="2" type="ORF">IPZ78_13270</name>
</gene>
<dbReference type="EMBL" id="JADEYP010000027">
    <property type="protein sequence ID" value="MCA5006121.1"/>
    <property type="molecule type" value="Genomic_DNA"/>
</dbReference>